<evidence type="ECO:0000313" key="1">
    <source>
        <dbReference type="EMBL" id="MBM7470443.1"/>
    </source>
</evidence>
<comment type="caution">
    <text evidence="1">The sequence shown here is derived from an EMBL/GenBank/DDBJ whole genome shotgun (WGS) entry which is preliminary data.</text>
</comment>
<name>A0ABS2L036_9MICO</name>
<dbReference type="Proteomes" id="UP000776164">
    <property type="component" value="Unassembled WGS sequence"/>
</dbReference>
<dbReference type="EMBL" id="JAFBBU010000001">
    <property type="protein sequence ID" value="MBM7470443.1"/>
    <property type="molecule type" value="Genomic_DNA"/>
</dbReference>
<accession>A0ABS2L036</accession>
<keyword evidence="2" id="KW-1185">Reference proteome</keyword>
<protein>
    <submittedName>
        <fullName evidence="1">Uncharacterized protein</fullName>
    </submittedName>
</protein>
<evidence type="ECO:0000313" key="2">
    <source>
        <dbReference type="Proteomes" id="UP000776164"/>
    </source>
</evidence>
<gene>
    <name evidence="1" type="ORF">JOE66_000077</name>
</gene>
<proteinExistence type="predicted"/>
<sequence>MLWFSWLALFFWWFAAHDWFARSATVGGASMNPEL</sequence>
<organism evidence="1 2">
    <name type="scientific">Subtercola frigoramans</name>
    <dbReference type="NCBI Taxonomy" id="120298"/>
    <lineage>
        <taxon>Bacteria</taxon>
        <taxon>Bacillati</taxon>
        <taxon>Actinomycetota</taxon>
        <taxon>Actinomycetes</taxon>
        <taxon>Micrococcales</taxon>
        <taxon>Microbacteriaceae</taxon>
        <taxon>Subtercola</taxon>
    </lineage>
</organism>
<reference evidence="1 2" key="1">
    <citation type="submission" date="2021-01" db="EMBL/GenBank/DDBJ databases">
        <title>Sequencing the genomes of 1000 actinobacteria strains.</title>
        <authorList>
            <person name="Klenk H.-P."/>
        </authorList>
    </citation>
    <scope>NUCLEOTIDE SEQUENCE [LARGE SCALE GENOMIC DNA]</scope>
    <source>
        <strain evidence="1 2">DSM 13057</strain>
    </source>
</reference>